<sequence length="161" mass="17967">MPFITCRVVDPDGVGCPGMRVLMRCHRLRYDPKGPIRELSAYTKDDGTVQRWDACDEPALPSERIDAREYSLLCATFLVGTYTGQHATPWVAVQAQLIPDGSQQHLITLHIGPTGAIYSVKYTKLEPDPYNDNNIPKRSIEYRFEVIPPPSDPGSLITPVV</sequence>
<evidence type="ECO:0000313" key="1">
    <source>
        <dbReference type="EMBL" id="KAK8036613.1"/>
    </source>
</evidence>
<evidence type="ECO:0000313" key="2">
    <source>
        <dbReference type="Proteomes" id="UP001396898"/>
    </source>
</evidence>
<organism evidence="1 2">
    <name type="scientific">Apiospora marii</name>
    <dbReference type="NCBI Taxonomy" id="335849"/>
    <lineage>
        <taxon>Eukaryota</taxon>
        <taxon>Fungi</taxon>
        <taxon>Dikarya</taxon>
        <taxon>Ascomycota</taxon>
        <taxon>Pezizomycotina</taxon>
        <taxon>Sordariomycetes</taxon>
        <taxon>Xylariomycetidae</taxon>
        <taxon>Amphisphaeriales</taxon>
        <taxon>Apiosporaceae</taxon>
        <taxon>Apiospora</taxon>
    </lineage>
</organism>
<reference evidence="1 2" key="1">
    <citation type="submission" date="2023-01" db="EMBL/GenBank/DDBJ databases">
        <title>Analysis of 21 Apiospora genomes using comparative genomics revels a genus with tremendous synthesis potential of carbohydrate active enzymes and secondary metabolites.</title>
        <authorList>
            <person name="Sorensen T."/>
        </authorList>
    </citation>
    <scope>NUCLEOTIDE SEQUENCE [LARGE SCALE GENOMIC DNA]</scope>
    <source>
        <strain evidence="1 2">CBS 20057</strain>
    </source>
</reference>
<name>A0ABR1SQK5_9PEZI</name>
<dbReference type="Proteomes" id="UP001396898">
    <property type="component" value="Unassembled WGS sequence"/>
</dbReference>
<gene>
    <name evidence="1" type="ORF">PG991_001750</name>
</gene>
<dbReference type="EMBL" id="JAQQWI010000004">
    <property type="protein sequence ID" value="KAK8036613.1"/>
    <property type="molecule type" value="Genomic_DNA"/>
</dbReference>
<accession>A0ABR1SQK5</accession>
<keyword evidence="2" id="KW-1185">Reference proteome</keyword>
<comment type="caution">
    <text evidence="1">The sequence shown here is derived from an EMBL/GenBank/DDBJ whole genome shotgun (WGS) entry which is preliminary data.</text>
</comment>
<proteinExistence type="predicted"/>
<protein>
    <submittedName>
        <fullName evidence="1">Uncharacterized protein</fullName>
    </submittedName>
</protein>